<dbReference type="SUPFAM" id="SSF101498">
    <property type="entry name" value="Anti-sigma factor FlgM"/>
    <property type="match status" value="1"/>
</dbReference>
<evidence type="ECO:0000313" key="8">
    <source>
        <dbReference type="EMBL" id="MCY6483653.1"/>
    </source>
</evidence>
<evidence type="ECO:0000256" key="1">
    <source>
        <dbReference type="ARBA" id="ARBA00005322"/>
    </source>
</evidence>
<evidence type="ECO:0000256" key="6">
    <source>
        <dbReference type="ARBA" id="ARBA00023163"/>
    </source>
</evidence>
<dbReference type="EMBL" id="JAPQER010000002">
    <property type="protein sequence ID" value="MCY6483653.1"/>
    <property type="molecule type" value="Genomic_DNA"/>
</dbReference>
<keyword evidence="3" id="KW-0678">Repressor</keyword>
<dbReference type="InterPro" id="IPR007412">
    <property type="entry name" value="FlgM"/>
</dbReference>
<accession>A0ABT4D0S2</accession>
<keyword evidence="5" id="KW-0805">Transcription regulation</keyword>
<comment type="caution">
    <text evidence="8">The sequence shown here is derived from an EMBL/GenBank/DDBJ whole genome shotgun (WGS) entry which is preliminary data.</text>
</comment>
<keyword evidence="9" id="KW-1185">Reference proteome</keyword>
<evidence type="ECO:0000313" key="9">
    <source>
        <dbReference type="Proteomes" id="UP001078443"/>
    </source>
</evidence>
<dbReference type="Pfam" id="PF04316">
    <property type="entry name" value="FlgM"/>
    <property type="match status" value="1"/>
</dbReference>
<keyword evidence="8" id="KW-0282">Flagellum</keyword>
<keyword evidence="6" id="KW-0804">Transcription</keyword>
<keyword evidence="8" id="KW-0966">Cell projection</keyword>
<dbReference type="InterPro" id="IPR031316">
    <property type="entry name" value="FlgM_C"/>
</dbReference>
<evidence type="ECO:0000256" key="4">
    <source>
        <dbReference type="ARBA" id="ARBA00022795"/>
    </source>
</evidence>
<dbReference type="RefSeq" id="WP_268039929.1">
    <property type="nucleotide sequence ID" value="NZ_JAPQER010000002.1"/>
</dbReference>
<dbReference type="NCBIfam" id="TIGR03824">
    <property type="entry name" value="FlgM_jcvi"/>
    <property type="match status" value="1"/>
</dbReference>
<evidence type="ECO:0000256" key="3">
    <source>
        <dbReference type="ARBA" id="ARBA00022491"/>
    </source>
</evidence>
<sequence>MKVTGASGSKIINIYGKNSNRIQKNHKSSVKKDSLEISNVARSLSSLVDNEKNLISKKRLEEIKNQISKGTYNVDSKLIAKKMLDIMKGKDV</sequence>
<dbReference type="InterPro" id="IPR035890">
    <property type="entry name" value="Anti-sigma-28_factor_FlgM_sf"/>
</dbReference>
<evidence type="ECO:0000256" key="5">
    <source>
        <dbReference type="ARBA" id="ARBA00023015"/>
    </source>
</evidence>
<evidence type="ECO:0000259" key="7">
    <source>
        <dbReference type="Pfam" id="PF04316"/>
    </source>
</evidence>
<keyword evidence="8" id="KW-0969">Cilium</keyword>
<keyword evidence="4" id="KW-1005">Bacterial flagellum biogenesis</keyword>
<reference evidence="8" key="1">
    <citation type="submission" date="2022-12" db="EMBL/GenBank/DDBJ databases">
        <authorList>
            <person name="Wang J."/>
        </authorList>
    </citation>
    <scope>NUCLEOTIDE SEQUENCE</scope>
    <source>
        <strain evidence="8">HY-45-18</strain>
    </source>
</reference>
<comment type="similarity">
    <text evidence="1">Belongs to the FlgM family.</text>
</comment>
<gene>
    <name evidence="8" type="primary">flgM</name>
    <name evidence="8" type="ORF">OW763_04715</name>
</gene>
<feature type="domain" description="Anti-sigma-28 factor FlgM C-terminal" evidence="7">
    <location>
        <begin position="33"/>
        <end position="85"/>
    </location>
</feature>
<dbReference type="Proteomes" id="UP001078443">
    <property type="component" value="Unassembled WGS sequence"/>
</dbReference>
<organism evidence="8 9">
    <name type="scientific">Clostridium aestuarii</name>
    <dbReference type="NCBI Taxonomy" id="338193"/>
    <lineage>
        <taxon>Bacteria</taxon>
        <taxon>Bacillati</taxon>
        <taxon>Bacillota</taxon>
        <taxon>Clostridia</taxon>
        <taxon>Eubacteriales</taxon>
        <taxon>Clostridiaceae</taxon>
        <taxon>Clostridium</taxon>
    </lineage>
</organism>
<proteinExistence type="inferred from homology"/>
<evidence type="ECO:0000256" key="2">
    <source>
        <dbReference type="ARBA" id="ARBA00017823"/>
    </source>
</evidence>
<name>A0ABT4D0S2_9CLOT</name>
<protein>
    <recommendedName>
        <fullName evidence="2">Negative regulator of flagellin synthesis</fullName>
    </recommendedName>
</protein>